<sequence>MVLVPHKSRSSSSKASRRYHKKPRSISSTTTPPPIYHEAQKLFQAEQRQNRAWLHNQIQTPGYNGISEYQHEELVRYFSFPTLYERERPPLAKEGLKLSQVSQGHLARLERERNEQREKQGVPGKWTRIKDWWDEGPEQAPVQAKHNRHRVKESRNDRRLRAFMEKKDKKKLRREAQQVCKSLGKMQIGYEDGEDMLMDEGEECSGGVAVEDVNEEEESEGGVAVQDIDEREEETAPRAWFGELPIRGTKRQPIGS</sequence>
<comment type="caution">
    <text evidence="2">The sequence shown here is derived from an EMBL/GenBank/DDBJ whole genome shotgun (WGS) entry which is preliminary data.</text>
</comment>
<evidence type="ECO:0000313" key="2">
    <source>
        <dbReference type="EMBL" id="CAF9909226.1"/>
    </source>
</evidence>
<proteinExistence type="predicted"/>
<evidence type="ECO:0000256" key="1">
    <source>
        <dbReference type="SAM" id="MobiDB-lite"/>
    </source>
</evidence>
<feature type="region of interest" description="Disordered" evidence="1">
    <location>
        <begin position="212"/>
        <end position="256"/>
    </location>
</feature>
<name>A0A8H3EM75_9LECA</name>
<dbReference type="Proteomes" id="UP000664521">
    <property type="component" value="Unassembled WGS sequence"/>
</dbReference>
<dbReference type="AlphaFoldDB" id="A0A8H3EM75"/>
<dbReference type="OrthoDB" id="10591257at2759"/>
<accession>A0A8H3EM75</accession>
<gene>
    <name evidence="2" type="ORF">HETSPECPRED_008884</name>
</gene>
<protein>
    <submittedName>
        <fullName evidence="2">Uncharacterized protein</fullName>
    </submittedName>
</protein>
<evidence type="ECO:0000313" key="3">
    <source>
        <dbReference type="Proteomes" id="UP000664521"/>
    </source>
</evidence>
<feature type="region of interest" description="Disordered" evidence="1">
    <location>
        <begin position="1"/>
        <end position="35"/>
    </location>
</feature>
<organism evidence="2 3">
    <name type="scientific">Heterodermia speciosa</name>
    <dbReference type="NCBI Taxonomy" id="116794"/>
    <lineage>
        <taxon>Eukaryota</taxon>
        <taxon>Fungi</taxon>
        <taxon>Dikarya</taxon>
        <taxon>Ascomycota</taxon>
        <taxon>Pezizomycotina</taxon>
        <taxon>Lecanoromycetes</taxon>
        <taxon>OSLEUM clade</taxon>
        <taxon>Lecanoromycetidae</taxon>
        <taxon>Caliciales</taxon>
        <taxon>Physciaceae</taxon>
        <taxon>Heterodermia</taxon>
    </lineage>
</organism>
<reference evidence="2" key="1">
    <citation type="submission" date="2021-03" db="EMBL/GenBank/DDBJ databases">
        <authorList>
            <person name="Tagirdzhanova G."/>
        </authorList>
    </citation>
    <scope>NUCLEOTIDE SEQUENCE</scope>
</reference>
<dbReference type="EMBL" id="CAJPDS010000007">
    <property type="protein sequence ID" value="CAF9909226.1"/>
    <property type="molecule type" value="Genomic_DNA"/>
</dbReference>
<feature type="compositionally biased region" description="Basic residues" evidence="1">
    <location>
        <begin position="15"/>
        <end position="24"/>
    </location>
</feature>
<keyword evidence="3" id="KW-1185">Reference proteome</keyword>